<proteinExistence type="predicted"/>
<gene>
    <name evidence="1" type="ORF">B296_00033062</name>
</gene>
<accession>A0A426Y7M7</accession>
<evidence type="ECO:0000313" key="2">
    <source>
        <dbReference type="Proteomes" id="UP000287651"/>
    </source>
</evidence>
<reference evidence="1 2" key="1">
    <citation type="journal article" date="2014" name="Agronomy (Basel)">
        <title>A Draft Genome Sequence for Ensete ventricosum, the Drought-Tolerant Tree Against Hunger.</title>
        <authorList>
            <person name="Harrison J."/>
            <person name="Moore K.A."/>
            <person name="Paszkiewicz K."/>
            <person name="Jones T."/>
            <person name="Grant M."/>
            <person name="Ambacheew D."/>
            <person name="Muzemil S."/>
            <person name="Studholme D.J."/>
        </authorList>
    </citation>
    <scope>NUCLEOTIDE SEQUENCE [LARGE SCALE GENOMIC DNA]</scope>
</reference>
<evidence type="ECO:0000313" key="1">
    <source>
        <dbReference type="EMBL" id="RRT47725.1"/>
    </source>
</evidence>
<protein>
    <submittedName>
        <fullName evidence="1">Uncharacterized protein</fullName>
    </submittedName>
</protein>
<dbReference type="EMBL" id="AMZH03014387">
    <property type="protein sequence ID" value="RRT47725.1"/>
    <property type="molecule type" value="Genomic_DNA"/>
</dbReference>
<dbReference type="AlphaFoldDB" id="A0A426Y7M7"/>
<comment type="caution">
    <text evidence="1">The sequence shown here is derived from an EMBL/GenBank/DDBJ whole genome shotgun (WGS) entry which is preliminary data.</text>
</comment>
<feature type="non-terminal residue" evidence="1">
    <location>
        <position position="1"/>
    </location>
</feature>
<dbReference type="Proteomes" id="UP000287651">
    <property type="component" value="Unassembled WGS sequence"/>
</dbReference>
<sequence>LTKKAGLRECWITMRKERNMRSIVSENSSGTETLRSCQQLTVSLLIRKRSEAFQADQLKSD</sequence>
<name>A0A426Y7M7_ENSVE</name>
<organism evidence="1 2">
    <name type="scientific">Ensete ventricosum</name>
    <name type="common">Abyssinian banana</name>
    <name type="synonym">Musa ensete</name>
    <dbReference type="NCBI Taxonomy" id="4639"/>
    <lineage>
        <taxon>Eukaryota</taxon>
        <taxon>Viridiplantae</taxon>
        <taxon>Streptophyta</taxon>
        <taxon>Embryophyta</taxon>
        <taxon>Tracheophyta</taxon>
        <taxon>Spermatophyta</taxon>
        <taxon>Magnoliopsida</taxon>
        <taxon>Liliopsida</taxon>
        <taxon>Zingiberales</taxon>
        <taxon>Musaceae</taxon>
        <taxon>Ensete</taxon>
    </lineage>
</organism>